<reference evidence="2 3" key="1">
    <citation type="submission" date="2017-06" db="EMBL/GenBank/DDBJ databases">
        <title>Comparative genomic analysis of Ambrosia Fusariam Clade fungi.</title>
        <authorList>
            <person name="Stajich J.E."/>
            <person name="Carrillo J."/>
            <person name="Kijimoto T."/>
            <person name="Eskalen A."/>
            <person name="O'Donnell K."/>
            <person name="Kasson M."/>
        </authorList>
    </citation>
    <scope>NUCLEOTIDE SEQUENCE [LARGE SCALE GENOMIC DNA]</scope>
    <source>
        <strain evidence="2 3">UCR1854</strain>
    </source>
</reference>
<sequence length="203" mass="22467">MPARANALVQPAAFDRHSRQREVDFARGCVRHEGGILTDEIERLNAQYIAGEIDNSLTDAEGGAGNRTVFRAKARTEDGVDACCNVRLSHHRWKALSSTAIHRDKPNGPASRMHGPSNLLRKSVPPCPATRPLTRSLTPAHSARQPAPVVNEQEVHMHIQTARTQVWLAELASIQAEIEAHGMPAAPRPARKRTRKLKPLWEE</sequence>
<organism evidence="2 3">
    <name type="scientific">Fusarium euwallaceae</name>
    <dbReference type="NCBI Taxonomy" id="1147111"/>
    <lineage>
        <taxon>Eukaryota</taxon>
        <taxon>Fungi</taxon>
        <taxon>Dikarya</taxon>
        <taxon>Ascomycota</taxon>
        <taxon>Pezizomycotina</taxon>
        <taxon>Sordariomycetes</taxon>
        <taxon>Hypocreomycetidae</taxon>
        <taxon>Hypocreales</taxon>
        <taxon>Nectriaceae</taxon>
        <taxon>Fusarium</taxon>
        <taxon>Fusarium solani species complex</taxon>
    </lineage>
</organism>
<dbReference type="CDD" id="cd11586">
    <property type="entry name" value="VbhA_like"/>
    <property type="match status" value="1"/>
</dbReference>
<comment type="caution">
    <text evidence="2">The sequence shown here is derived from an EMBL/GenBank/DDBJ whole genome shotgun (WGS) entry which is preliminary data.</text>
</comment>
<dbReference type="Proteomes" id="UP000287124">
    <property type="component" value="Unassembled WGS sequence"/>
</dbReference>
<evidence type="ECO:0000313" key="3">
    <source>
        <dbReference type="Proteomes" id="UP000287124"/>
    </source>
</evidence>
<evidence type="ECO:0000313" key="2">
    <source>
        <dbReference type="EMBL" id="RTE67897.1"/>
    </source>
</evidence>
<proteinExistence type="predicted"/>
<name>A0A430KWL8_9HYPO</name>
<evidence type="ECO:0000256" key="1">
    <source>
        <dbReference type="SAM" id="MobiDB-lite"/>
    </source>
</evidence>
<dbReference type="InterPro" id="IPR033788">
    <property type="entry name" value="VbhA-like"/>
</dbReference>
<gene>
    <name evidence="2" type="ORF">BHE90_017727</name>
</gene>
<accession>A0A430KWL8</accession>
<protein>
    <submittedName>
        <fullName evidence="2">Uncharacterized protein</fullName>
    </submittedName>
</protein>
<feature type="region of interest" description="Disordered" evidence="1">
    <location>
        <begin position="182"/>
        <end position="203"/>
    </location>
</feature>
<keyword evidence="3" id="KW-1185">Reference proteome</keyword>
<dbReference type="AlphaFoldDB" id="A0A430KWL8"/>
<feature type="compositionally biased region" description="Basic residues" evidence="1">
    <location>
        <begin position="189"/>
        <end position="203"/>
    </location>
</feature>
<feature type="region of interest" description="Disordered" evidence="1">
    <location>
        <begin position="101"/>
        <end position="125"/>
    </location>
</feature>
<dbReference type="EMBL" id="MIKF01001576">
    <property type="protein sequence ID" value="RTE67897.1"/>
    <property type="molecule type" value="Genomic_DNA"/>
</dbReference>